<dbReference type="eggNOG" id="COG1476">
    <property type="taxonomic scope" value="Bacteria"/>
</dbReference>
<reference key="1">
    <citation type="submission" date="2010-11" db="EMBL/GenBank/DDBJ databases">
        <title>The complete sequence of chromosome of Isophaera pallida ATCC 43644.</title>
        <authorList>
            <consortium name="US DOE Joint Genome Institute (JGI-PGF)"/>
            <person name="Lucas S."/>
            <person name="Copeland A."/>
            <person name="Lapidus A."/>
            <person name="Bruce D."/>
            <person name="Goodwin L."/>
            <person name="Pitluck S."/>
            <person name="Kyrpides N."/>
            <person name="Mavromatis K."/>
            <person name="Pagani I."/>
            <person name="Ivanova N."/>
            <person name="Saunders E."/>
            <person name="Brettin T."/>
            <person name="Detter J.C."/>
            <person name="Han C."/>
            <person name="Tapia R."/>
            <person name="Land M."/>
            <person name="Hauser L."/>
            <person name="Markowitz V."/>
            <person name="Cheng J.-F."/>
            <person name="Hugenholtz P."/>
            <person name="Woyke T."/>
            <person name="Wu D."/>
            <person name="Eisen J.A."/>
        </authorList>
    </citation>
    <scope>NUCLEOTIDE SEQUENCE</scope>
    <source>
        <strain>ATCC 43644</strain>
    </source>
</reference>
<dbReference type="STRING" id="575540.Isop_1547"/>
<dbReference type="AlphaFoldDB" id="E8QYZ5"/>
<dbReference type="InterPro" id="IPR001387">
    <property type="entry name" value="Cro/C1-type_HTH"/>
</dbReference>
<organism evidence="4 5">
    <name type="scientific">Isosphaera pallida (strain ATCC 43644 / DSM 9630 / IS1B)</name>
    <dbReference type="NCBI Taxonomy" id="575540"/>
    <lineage>
        <taxon>Bacteria</taxon>
        <taxon>Pseudomonadati</taxon>
        <taxon>Planctomycetota</taxon>
        <taxon>Planctomycetia</taxon>
        <taxon>Isosphaerales</taxon>
        <taxon>Isosphaeraceae</taxon>
        <taxon>Isosphaera</taxon>
    </lineage>
</organism>
<dbReference type="HOGENOM" id="CLU_1882943_0_0_0"/>
<feature type="region of interest" description="Disordered" evidence="2">
    <location>
        <begin position="111"/>
        <end position="135"/>
    </location>
</feature>
<dbReference type="SMART" id="SM00530">
    <property type="entry name" value="HTH_XRE"/>
    <property type="match status" value="1"/>
</dbReference>
<dbReference type="GO" id="GO:0003677">
    <property type="term" value="F:DNA binding"/>
    <property type="evidence" value="ECO:0007669"/>
    <property type="project" value="UniProtKB-KW"/>
</dbReference>
<evidence type="ECO:0000256" key="1">
    <source>
        <dbReference type="ARBA" id="ARBA00023125"/>
    </source>
</evidence>
<name>E8QYZ5_ISOPI</name>
<keyword evidence="5" id="KW-1185">Reference proteome</keyword>
<dbReference type="RefSeq" id="WP_013564420.1">
    <property type="nucleotide sequence ID" value="NC_014962.1"/>
</dbReference>
<dbReference type="EMBL" id="CP002353">
    <property type="protein sequence ID" value="ADV62132.1"/>
    <property type="molecule type" value="Genomic_DNA"/>
</dbReference>
<gene>
    <name evidence="4" type="ordered locus">Isop_1547</name>
</gene>
<proteinExistence type="predicted"/>
<dbReference type="Gene3D" id="1.10.260.40">
    <property type="entry name" value="lambda repressor-like DNA-binding domains"/>
    <property type="match status" value="1"/>
</dbReference>
<protein>
    <submittedName>
        <fullName evidence="4">Helix-turn-helix domain protein</fullName>
    </submittedName>
</protein>
<dbReference type="InterPro" id="IPR010982">
    <property type="entry name" value="Lambda_DNA-bd_dom_sf"/>
</dbReference>
<dbReference type="PANTHER" id="PTHR46558">
    <property type="entry name" value="TRACRIPTIONAL REGULATORY PROTEIN-RELATED-RELATED"/>
    <property type="match status" value="1"/>
</dbReference>
<evidence type="ECO:0000256" key="2">
    <source>
        <dbReference type="SAM" id="MobiDB-lite"/>
    </source>
</evidence>
<dbReference type="InParanoid" id="E8QYZ5"/>
<reference evidence="4 5" key="2">
    <citation type="journal article" date="2011" name="Stand. Genomic Sci.">
        <title>Complete genome sequence of Isosphaera pallida type strain (IS1B).</title>
        <authorList>
            <consortium name="US DOE Joint Genome Institute (JGI-PGF)"/>
            <person name="Goker M."/>
            <person name="Cleland D."/>
            <person name="Saunders E."/>
            <person name="Lapidus A."/>
            <person name="Nolan M."/>
            <person name="Lucas S."/>
            <person name="Hammon N."/>
            <person name="Deshpande S."/>
            <person name="Cheng J.F."/>
            <person name="Tapia R."/>
            <person name="Han C."/>
            <person name="Goodwin L."/>
            <person name="Pitluck S."/>
            <person name="Liolios K."/>
            <person name="Pagani I."/>
            <person name="Ivanova N."/>
            <person name="Mavromatis K."/>
            <person name="Pati A."/>
            <person name="Chen A."/>
            <person name="Palaniappan K."/>
            <person name="Land M."/>
            <person name="Hauser L."/>
            <person name="Chang Y.J."/>
            <person name="Jeffries C.D."/>
            <person name="Detter J.C."/>
            <person name="Beck B."/>
            <person name="Woyke T."/>
            <person name="Bristow J."/>
            <person name="Eisen J.A."/>
            <person name="Markowitz V."/>
            <person name="Hugenholtz P."/>
            <person name="Kyrpides N.C."/>
            <person name="Klenk H.P."/>
        </authorList>
    </citation>
    <scope>NUCLEOTIDE SEQUENCE [LARGE SCALE GENOMIC DNA]</scope>
    <source>
        <strain evidence="5">ATCC 43644 / DSM 9630 / IS1B</strain>
    </source>
</reference>
<evidence type="ECO:0000313" key="5">
    <source>
        <dbReference type="Proteomes" id="UP000008631"/>
    </source>
</evidence>
<sequence>MLGDMGFSENLRQICALRGIDQGTLAEKVNVSKSSMSRIWNGNQEPKIKLAYEMAKILEVPLDRLVSEEGVESQGYFEHLTEEEMQLLRIVRRLGLQEAFKRLLMIGGTAPTGSVGDPEGRDEGGGETRPASRTV</sequence>
<dbReference type="Proteomes" id="UP000008631">
    <property type="component" value="Chromosome"/>
</dbReference>
<evidence type="ECO:0000259" key="3">
    <source>
        <dbReference type="PROSITE" id="PS50943"/>
    </source>
</evidence>
<feature type="domain" description="HTH cro/C1-type" evidence="3">
    <location>
        <begin position="11"/>
        <end position="65"/>
    </location>
</feature>
<dbReference type="CDD" id="cd00093">
    <property type="entry name" value="HTH_XRE"/>
    <property type="match status" value="1"/>
</dbReference>
<dbReference type="PANTHER" id="PTHR46558:SF4">
    <property type="entry name" value="DNA-BIDING PHAGE PROTEIN"/>
    <property type="match status" value="1"/>
</dbReference>
<dbReference type="Pfam" id="PF01381">
    <property type="entry name" value="HTH_3"/>
    <property type="match status" value="1"/>
</dbReference>
<dbReference type="PROSITE" id="PS50943">
    <property type="entry name" value="HTH_CROC1"/>
    <property type="match status" value="1"/>
</dbReference>
<accession>E8QYZ5</accession>
<evidence type="ECO:0000313" key="4">
    <source>
        <dbReference type="EMBL" id="ADV62132.1"/>
    </source>
</evidence>
<keyword evidence="1" id="KW-0238">DNA-binding</keyword>
<dbReference type="KEGG" id="ipa:Isop_1547"/>
<dbReference type="SUPFAM" id="SSF47413">
    <property type="entry name" value="lambda repressor-like DNA-binding domains"/>
    <property type="match status" value="1"/>
</dbReference>